<dbReference type="InterPro" id="IPR001810">
    <property type="entry name" value="F-box_dom"/>
</dbReference>
<evidence type="ECO:0000256" key="2">
    <source>
        <dbReference type="SAM" id="MobiDB-lite"/>
    </source>
</evidence>
<dbReference type="GO" id="GO:0019005">
    <property type="term" value="C:SCF ubiquitin ligase complex"/>
    <property type="evidence" value="ECO:0007669"/>
    <property type="project" value="TreeGrafter"/>
</dbReference>
<dbReference type="PROSITE" id="PS50181">
    <property type="entry name" value="FBOX"/>
    <property type="match status" value="1"/>
</dbReference>
<protein>
    <submittedName>
        <fullName evidence="5">F-box domain-containing protein</fullName>
    </submittedName>
</protein>
<dbReference type="SUPFAM" id="SSF81383">
    <property type="entry name" value="F-box domain"/>
    <property type="match status" value="1"/>
</dbReference>
<dbReference type="PANTHER" id="PTHR13318:SF50">
    <property type="entry name" value="F-BOX_LRR-REPEAT PROTEIN 7"/>
    <property type="match status" value="1"/>
</dbReference>
<dbReference type="Gene3D" id="3.80.10.10">
    <property type="entry name" value="Ribonuclease Inhibitor"/>
    <property type="match status" value="2"/>
</dbReference>
<dbReference type="GO" id="GO:0031146">
    <property type="term" value="P:SCF-dependent proteasomal ubiquitin-dependent protein catabolic process"/>
    <property type="evidence" value="ECO:0007669"/>
    <property type="project" value="TreeGrafter"/>
</dbReference>
<keyword evidence="1" id="KW-0833">Ubl conjugation pathway</keyword>
<dbReference type="InterPro" id="IPR036047">
    <property type="entry name" value="F-box-like_dom_sf"/>
</dbReference>
<proteinExistence type="predicted"/>
<feature type="compositionally biased region" description="Low complexity" evidence="2">
    <location>
        <begin position="222"/>
        <end position="233"/>
    </location>
</feature>
<evidence type="ECO:0000313" key="4">
    <source>
        <dbReference type="Proteomes" id="UP000887574"/>
    </source>
</evidence>
<feature type="domain" description="F-box" evidence="3">
    <location>
        <begin position="236"/>
        <end position="269"/>
    </location>
</feature>
<accession>A0A915E3E3</accession>
<dbReference type="InterPro" id="IPR032675">
    <property type="entry name" value="LRR_dom_sf"/>
</dbReference>
<dbReference type="Proteomes" id="UP000887574">
    <property type="component" value="Unplaced"/>
</dbReference>
<sequence length="711" mass="79718">MQEGFSDGPRFVRPQAMFKTLRRLHGHNLEHQGLNNLNEAFQTFVTRAKFFSLGRLRRTWSHSAVEFMKYRRLLPMLVADESDVGSAFDDFNMNDHRASLSARPVKQEDRRITVMNVLERSKRAKYLRKIEDTPLHIKFKDEQSAEKAKRARPDELTFYGQEMRVLSYLPTGNRRRTTSSQYTTTSDSAVLSSGDQGLSGIAFMTGPPSGANTSENCEGKLSRSSSTASAGTSTSFSLFDELPLKVLERVFRFLEPIDRVRLERVNKSWLEAAAKAWCQCEHLSFSVDDTSATKQFDSRNPLRNSHLTCFLRRCGPHLKSLNLSNTSNLLDDRAVEEIGHQCPHLLELDLSGVSASPNALRSLSESLLLLHKMCYRGMRNSDERHFWSLFKSNAKSIRHVDLRGCVQLRGRCFKLFGGELEEVLLDGCRKIDDEVIEDMCLRFNGLKVLRLDGCDQLTDESISLISRNLSELTNLSLNGDHFPKMTSDNLLNLARLESLRSISFDYNFLVNSELIKALVVGIPDLHSFSIAFAGSDTTVSEEALIEMSKWKRLIEVDISGLAAVNNSVFQSLCNSCLKLEKIVVRNCSYLGDKGVEAIAHNQEGHSLTRIQHIDLSGCILITCKSIQTIVNTFKKSNDEKKAASKMITLIVGGTVCEPNQIRGAAGSNVGHIKSMVHVSFADYSALNFGSIKHYFGPLKLESTEEMTTLTG</sequence>
<evidence type="ECO:0000259" key="3">
    <source>
        <dbReference type="PROSITE" id="PS50181"/>
    </source>
</evidence>
<dbReference type="InterPro" id="IPR006553">
    <property type="entry name" value="Leu-rich_rpt_Cys-con_subtyp"/>
</dbReference>
<organism evidence="4 5">
    <name type="scientific">Ditylenchus dipsaci</name>
    <dbReference type="NCBI Taxonomy" id="166011"/>
    <lineage>
        <taxon>Eukaryota</taxon>
        <taxon>Metazoa</taxon>
        <taxon>Ecdysozoa</taxon>
        <taxon>Nematoda</taxon>
        <taxon>Chromadorea</taxon>
        <taxon>Rhabditida</taxon>
        <taxon>Tylenchina</taxon>
        <taxon>Tylenchomorpha</taxon>
        <taxon>Sphaerularioidea</taxon>
        <taxon>Anguinidae</taxon>
        <taxon>Anguininae</taxon>
        <taxon>Ditylenchus</taxon>
    </lineage>
</organism>
<keyword evidence="4" id="KW-1185">Reference proteome</keyword>
<evidence type="ECO:0000256" key="1">
    <source>
        <dbReference type="ARBA" id="ARBA00022786"/>
    </source>
</evidence>
<feature type="region of interest" description="Disordered" evidence="2">
    <location>
        <begin position="207"/>
        <end position="233"/>
    </location>
</feature>
<dbReference type="WBParaSite" id="jg26049">
    <property type="protein sequence ID" value="jg26049"/>
    <property type="gene ID" value="jg26049"/>
</dbReference>
<reference evidence="5" key="1">
    <citation type="submission" date="2022-11" db="UniProtKB">
        <authorList>
            <consortium name="WormBaseParasite"/>
        </authorList>
    </citation>
    <scope>IDENTIFICATION</scope>
</reference>
<dbReference type="SMART" id="SM00256">
    <property type="entry name" value="FBOX"/>
    <property type="match status" value="1"/>
</dbReference>
<dbReference type="AlphaFoldDB" id="A0A915E3E3"/>
<dbReference type="SUPFAM" id="SSF52047">
    <property type="entry name" value="RNI-like"/>
    <property type="match status" value="1"/>
</dbReference>
<name>A0A915E3E3_9BILA</name>
<evidence type="ECO:0000313" key="5">
    <source>
        <dbReference type="WBParaSite" id="jg26049"/>
    </source>
</evidence>
<dbReference type="CDD" id="cd09917">
    <property type="entry name" value="F-box_SF"/>
    <property type="match status" value="1"/>
</dbReference>
<dbReference type="SMART" id="SM00367">
    <property type="entry name" value="LRR_CC"/>
    <property type="match status" value="5"/>
</dbReference>
<dbReference type="Pfam" id="PF12937">
    <property type="entry name" value="F-box-like"/>
    <property type="match status" value="1"/>
</dbReference>
<dbReference type="PANTHER" id="PTHR13318">
    <property type="entry name" value="PARTNER OF PAIRED, ISOFORM B-RELATED"/>
    <property type="match status" value="1"/>
</dbReference>